<protein>
    <submittedName>
        <fullName evidence="1">Uncharacterized protein</fullName>
    </submittedName>
</protein>
<proteinExistence type="predicted"/>
<reference evidence="1" key="2">
    <citation type="journal article" date="2015" name="Data Brief">
        <title>Shoot transcriptome of the giant reed, Arundo donax.</title>
        <authorList>
            <person name="Barrero R.A."/>
            <person name="Guerrero F.D."/>
            <person name="Moolhuijzen P."/>
            <person name="Goolsby J.A."/>
            <person name="Tidwell J."/>
            <person name="Bellgard S.E."/>
            <person name="Bellgard M.I."/>
        </authorList>
    </citation>
    <scope>NUCLEOTIDE SEQUENCE</scope>
    <source>
        <tissue evidence="1">Shoot tissue taken approximately 20 cm above the soil surface</tissue>
    </source>
</reference>
<organism evidence="1">
    <name type="scientific">Arundo donax</name>
    <name type="common">Giant reed</name>
    <name type="synonym">Donax arundinaceus</name>
    <dbReference type="NCBI Taxonomy" id="35708"/>
    <lineage>
        <taxon>Eukaryota</taxon>
        <taxon>Viridiplantae</taxon>
        <taxon>Streptophyta</taxon>
        <taxon>Embryophyta</taxon>
        <taxon>Tracheophyta</taxon>
        <taxon>Spermatophyta</taxon>
        <taxon>Magnoliopsida</taxon>
        <taxon>Liliopsida</taxon>
        <taxon>Poales</taxon>
        <taxon>Poaceae</taxon>
        <taxon>PACMAD clade</taxon>
        <taxon>Arundinoideae</taxon>
        <taxon>Arundineae</taxon>
        <taxon>Arundo</taxon>
    </lineage>
</organism>
<dbReference type="AlphaFoldDB" id="A0A0A8YCE8"/>
<sequence>MVGERLKLFPIRCHSFCFRLRRIPRKTGIDR</sequence>
<dbReference type="EMBL" id="GBRH01274249">
    <property type="protein sequence ID" value="JAD23646.1"/>
    <property type="molecule type" value="Transcribed_RNA"/>
</dbReference>
<evidence type="ECO:0000313" key="1">
    <source>
        <dbReference type="EMBL" id="JAD23646.1"/>
    </source>
</evidence>
<accession>A0A0A8YCE8</accession>
<name>A0A0A8YCE8_ARUDO</name>
<reference evidence="1" key="1">
    <citation type="submission" date="2014-09" db="EMBL/GenBank/DDBJ databases">
        <authorList>
            <person name="Magalhaes I.L.F."/>
            <person name="Oliveira U."/>
            <person name="Santos F.R."/>
            <person name="Vidigal T.H.D.A."/>
            <person name="Brescovit A.D."/>
            <person name="Santos A.J."/>
        </authorList>
    </citation>
    <scope>NUCLEOTIDE SEQUENCE</scope>
    <source>
        <tissue evidence="1">Shoot tissue taken approximately 20 cm above the soil surface</tissue>
    </source>
</reference>